<keyword evidence="1" id="KW-0732">Signal</keyword>
<organism evidence="3 4">
    <name type="scientific">Parafilimonas terrae</name>
    <dbReference type="NCBI Taxonomy" id="1465490"/>
    <lineage>
        <taxon>Bacteria</taxon>
        <taxon>Pseudomonadati</taxon>
        <taxon>Bacteroidota</taxon>
        <taxon>Chitinophagia</taxon>
        <taxon>Chitinophagales</taxon>
        <taxon>Chitinophagaceae</taxon>
        <taxon>Parafilimonas</taxon>
    </lineage>
</organism>
<protein>
    <submittedName>
        <fullName evidence="3">SMP-30/Gluconolaconase/LRE-like region-containing protein</fullName>
    </submittedName>
</protein>
<evidence type="ECO:0000313" key="3">
    <source>
        <dbReference type="EMBL" id="SFQ25765.1"/>
    </source>
</evidence>
<dbReference type="OrthoDB" id="7675395at2"/>
<feature type="chain" id="PRO_5011653564" evidence="1">
    <location>
        <begin position="21"/>
        <end position="275"/>
    </location>
</feature>
<feature type="domain" description="SMP-30/Gluconolactonase/LRE-like region" evidence="2">
    <location>
        <begin position="37"/>
        <end position="182"/>
    </location>
</feature>
<feature type="signal peptide" evidence="1">
    <location>
        <begin position="1"/>
        <end position="20"/>
    </location>
</feature>
<dbReference type="InterPro" id="IPR011042">
    <property type="entry name" value="6-blade_b-propeller_TolB-like"/>
</dbReference>
<dbReference type="EMBL" id="FOXQ01000007">
    <property type="protein sequence ID" value="SFQ25765.1"/>
    <property type="molecule type" value="Genomic_DNA"/>
</dbReference>
<dbReference type="InterPro" id="IPR013658">
    <property type="entry name" value="SGL"/>
</dbReference>
<accession>A0A1I5X183</accession>
<evidence type="ECO:0000259" key="2">
    <source>
        <dbReference type="Pfam" id="PF08450"/>
    </source>
</evidence>
<dbReference type="Proteomes" id="UP000199031">
    <property type="component" value="Unassembled WGS sequence"/>
</dbReference>
<dbReference type="RefSeq" id="WP_090659086.1">
    <property type="nucleotide sequence ID" value="NZ_FOXQ01000007.1"/>
</dbReference>
<dbReference type="SUPFAM" id="SSF63829">
    <property type="entry name" value="Calcium-dependent phosphotriesterase"/>
    <property type="match status" value="1"/>
</dbReference>
<name>A0A1I5X183_9BACT</name>
<dbReference type="AlphaFoldDB" id="A0A1I5X183"/>
<keyword evidence="4" id="KW-1185">Reference proteome</keyword>
<dbReference type="Pfam" id="PF08450">
    <property type="entry name" value="SGL"/>
    <property type="match status" value="1"/>
</dbReference>
<sequence length="275" mass="30049">MKILYTVIFFCFCLLNTTFAQHKLTKLWETDSSLKVPESVLLDRDNKVLYVSNIDGTDPWGADGKGSVGKVGLDGKIIAADWVTGLNSPKGLGLHKGKLYVADLSNIVVIDTKKEAIETIIKVDGAGGLNDISVGDDGVIWVSDSKNKKIFRVENEKASVYLEDLKGPNGVLMHNKTLYILDNGGAYKVNDDKTLTLLAEGMEGGTDGIENTGGSDFIVSCWAGAIWYVSPGNKQLLLDTREEKKNTADLTYDADSKIVYVPTFWRNSIAAYQLD</sequence>
<proteinExistence type="predicted"/>
<evidence type="ECO:0000256" key="1">
    <source>
        <dbReference type="SAM" id="SignalP"/>
    </source>
</evidence>
<dbReference type="Gene3D" id="2.120.10.30">
    <property type="entry name" value="TolB, C-terminal domain"/>
    <property type="match status" value="1"/>
</dbReference>
<reference evidence="3 4" key="1">
    <citation type="submission" date="2016-10" db="EMBL/GenBank/DDBJ databases">
        <authorList>
            <person name="de Groot N.N."/>
        </authorList>
    </citation>
    <scope>NUCLEOTIDE SEQUENCE [LARGE SCALE GENOMIC DNA]</scope>
    <source>
        <strain evidence="3 4">DSM 28286</strain>
    </source>
</reference>
<gene>
    <name evidence="3" type="ORF">SAMN05444277_107139</name>
</gene>
<evidence type="ECO:0000313" key="4">
    <source>
        <dbReference type="Proteomes" id="UP000199031"/>
    </source>
</evidence>
<dbReference type="STRING" id="1465490.SAMN05444277_107139"/>